<protein>
    <submittedName>
        <fullName evidence="2">Uncharacterized protein</fullName>
    </submittedName>
</protein>
<accession>A0A5C6F4V5</accession>
<keyword evidence="3" id="KW-1185">Reference proteome</keyword>
<comment type="caution">
    <text evidence="2">The sequence shown here is derived from an EMBL/GenBank/DDBJ whole genome shotgun (WGS) entry which is preliminary data.</text>
</comment>
<dbReference type="Pfam" id="PF16316">
    <property type="entry name" value="DUF4956"/>
    <property type="match status" value="1"/>
</dbReference>
<proteinExistence type="predicted"/>
<keyword evidence="1" id="KW-1133">Transmembrane helix</keyword>
<dbReference type="Proteomes" id="UP000317977">
    <property type="component" value="Unassembled WGS sequence"/>
</dbReference>
<sequence length="228" mass="24518">MPEWLNSLPTDVDPAISTLVIRLVAAWACGWIIAMIGRGNRPPGTRDTLSLTLILMSILIAMATQIIGDNIARAFSLVGALSIVRFRTAVPETRDVAFVLAAVVVGMAVGAGQYWVSGIGLITVSLATRLFGVFNPSIDKTNTEKLASKKNTWRLNLRVGLHTVGGWEAELDRMTESYVLISAETARRGGSLELVYHCQPHEDFDASKLIASLNAVPNVESASAKSLS</sequence>
<dbReference type="InterPro" id="IPR032531">
    <property type="entry name" value="DUF4956"/>
</dbReference>
<keyword evidence="1" id="KW-0472">Membrane</keyword>
<evidence type="ECO:0000313" key="2">
    <source>
        <dbReference type="EMBL" id="TWU55544.1"/>
    </source>
</evidence>
<feature type="transmembrane region" description="Helical" evidence="1">
    <location>
        <begin position="97"/>
        <end position="116"/>
    </location>
</feature>
<dbReference type="RefSeq" id="WP_146533719.1">
    <property type="nucleotide sequence ID" value="NZ_SJPX01000002.1"/>
</dbReference>
<dbReference type="OrthoDB" id="9803265at2"/>
<reference evidence="2 3" key="1">
    <citation type="submission" date="2019-02" db="EMBL/GenBank/DDBJ databases">
        <title>Deep-cultivation of Planctomycetes and their phenomic and genomic characterization uncovers novel biology.</title>
        <authorList>
            <person name="Wiegand S."/>
            <person name="Jogler M."/>
            <person name="Boedeker C."/>
            <person name="Pinto D."/>
            <person name="Vollmers J."/>
            <person name="Rivas-Marin E."/>
            <person name="Kohn T."/>
            <person name="Peeters S.H."/>
            <person name="Heuer A."/>
            <person name="Rast P."/>
            <person name="Oberbeckmann S."/>
            <person name="Bunk B."/>
            <person name="Jeske O."/>
            <person name="Meyerdierks A."/>
            <person name="Storesund J.E."/>
            <person name="Kallscheuer N."/>
            <person name="Luecker S."/>
            <person name="Lage O.M."/>
            <person name="Pohl T."/>
            <person name="Merkel B.J."/>
            <person name="Hornburger P."/>
            <person name="Mueller R.-W."/>
            <person name="Bruemmer F."/>
            <person name="Labrenz M."/>
            <person name="Spormann A.M."/>
            <person name="Op Den Camp H."/>
            <person name="Overmann J."/>
            <person name="Amann R."/>
            <person name="Jetten M.S.M."/>
            <person name="Mascher T."/>
            <person name="Medema M.H."/>
            <person name="Devos D.P."/>
            <person name="Kaster A.-K."/>
            <person name="Ovreas L."/>
            <person name="Rohde M."/>
            <person name="Galperin M.Y."/>
            <person name="Jogler C."/>
        </authorList>
    </citation>
    <scope>NUCLEOTIDE SEQUENCE [LARGE SCALE GENOMIC DNA]</scope>
    <source>
        <strain evidence="2 3">Poly59</strain>
    </source>
</reference>
<feature type="transmembrane region" description="Helical" evidence="1">
    <location>
        <begin position="15"/>
        <end position="36"/>
    </location>
</feature>
<feature type="transmembrane region" description="Helical" evidence="1">
    <location>
        <begin position="48"/>
        <end position="68"/>
    </location>
</feature>
<evidence type="ECO:0000256" key="1">
    <source>
        <dbReference type="SAM" id="Phobius"/>
    </source>
</evidence>
<evidence type="ECO:0000313" key="3">
    <source>
        <dbReference type="Proteomes" id="UP000317977"/>
    </source>
</evidence>
<dbReference type="EMBL" id="SJPX01000002">
    <property type="protein sequence ID" value="TWU55544.1"/>
    <property type="molecule type" value="Genomic_DNA"/>
</dbReference>
<organism evidence="2 3">
    <name type="scientific">Rubripirellula reticaptiva</name>
    <dbReference type="NCBI Taxonomy" id="2528013"/>
    <lineage>
        <taxon>Bacteria</taxon>
        <taxon>Pseudomonadati</taxon>
        <taxon>Planctomycetota</taxon>
        <taxon>Planctomycetia</taxon>
        <taxon>Pirellulales</taxon>
        <taxon>Pirellulaceae</taxon>
        <taxon>Rubripirellula</taxon>
    </lineage>
</organism>
<keyword evidence="1" id="KW-0812">Transmembrane</keyword>
<dbReference type="AlphaFoldDB" id="A0A5C6F4V5"/>
<gene>
    <name evidence="2" type="ORF">Poly59_18440</name>
</gene>
<name>A0A5C6F4V5_9BACT</name>